<dbReference type="SMART" id="SM00028">
    <property type="entry name" value="TPR"/>
    <property type="match status" value="3"/>
</dbReference>
<evidence type="ECO:0000256" key="8">
    <source>
        <dbReference type="ARBA" id="ARBA00023274"/>
    </source>
</evidence>
<evidence type="ECO:0000313" key="12">
    <source>
        <dbReference type="Proteomes" id="UP000236319"/>
    </source>
</evidence>
<evidence type="ECO:0000259" key="10">
    <source>
        <dbReference type="Pfam" id="PF08492"/>
    </source>
</evidence>
<keyword evidence="6" id="KW-0256">Endoplasmic reticulum</keyword>
<dbReference type="InterPro" id="IPR019734">
    <property type="entry name" value="TPR_rpt"/>
</dbReference>
<protein>
    <recommendedName>
        <fullName evidence="4">Signal recognition particle subunit SRP72</fullName>
    </recommendedName>
</protein>
<dbReference type="GO" id="GO:0043022">
    <property type="term" value="F:ribosome binding"/>
    <property type="evidence" value="ECO:0007669"/>
    <property type="project" value="TreeGrafter"/>
</dbReference>
<evidence type="ECO:0000313" key="11">
    <source>
        <dbReference type="EMBL" id="GBE62194.1"/>
    </source>
</evidence>
<dbReference type="GO" id="GO:0008312">
    <property type="term" value="F:7S RNA binding"/>
    <property type="evidence" value="ECO:0007669"/>
    <property type="project" value="InterPro"/>
</dbReference>
<comment type="subcellular location">
    <subcellularLocation>
        <location evidence="2">Cytoplasm</location>
    </subcellularLocation>
    <subcellularLocation>
        <location evidence="1">Endoplasmic reticulum</location>
    </subcellularLocation>
</comment>
<evidence type="ECO:0000256" key="6">
    <source>
        <dbReference type="ARBA" id="ARBA00022824"/>
    </source>
</evidence>
<dbReference type="GO" id="GO:0005783">
    <property type="term" value="C:endoplasmic reticulum"/>
    <property type="evidence" value="ECO:0007669"/>
    <property type="project" value="UniProtKB-SubCell"/>
</dbReference>
<evidence type="ECO:0000256" key="2">
    <source>
        <dbReference type="ARBA" id="ARBA00004496"/>
    </source>
</evidence>
<dbReference type="EMBL" id="BDSA01000004">
    <property type="protein sequence ID" value="GBE62194.1"/>
    <property type="molecule type" value="Genomic_DNA"/>
</dbReference>
<feature type="compositionally biased region" description="Basic and acidic residues" evidence="9">
    <location>
        <begin position="645"/>
        <end position="660"/>
    </location>
</feature>
<dbReference type="RefSeq" id="XP_028868437.1">
    <property type="nucleotide sequence ID" value="XM_029012604.1"/>
</dbReference>
<dbReference type="AlphaFoldDB" id="A0A2H6KGT5"/>
<dbReference type="GO" id="GO:0006614">
    <property type="term" value="P:SRP-dependent cotranslational protein targeting to membrane"/>
    <property type="evidence" value="ECO:0007669"/>
    <property type="project" value="InterPro"/>
</dbReference>
<keyword evidence="8" id="KW-0687">Ribonucleoprotein</keyword>
<feature type="compositionally biased region" description="Basic residues" evidence="9">
    <location>
        <begin position="635"/>
        <end position="644"/>
    </location>
</feature>
<evidence type="ECO:0000256" key="1">
    <source>
        <dbReference type="ARBA" id="ARBA00004240"/>
    </source>
</evidence>
<feature type="compositionally biased region" description="Polar residues" evidence="9">
    <location>
        <begin position="681"/>
        <end position="699"/>
    </location>
</feature>
<gene>
    <name evidence="11" type="ORF">BOVATA_036870</name>
</gene>
<dbReference type="Pfam" id="PF08492">
    <property type="entry name" value="SRP72"/>
    <property type="match status" value="1"/>
</dbReference>
<evidence type="ECO:0000256" key="9">
    <source>
        <dbReference type="SAM" id="MobiDB-lite"/>
    </source>
</evidence>
<keyword evidence="5" id="KW-0963">Cytoplasm</keyword>
<evidence type="ECO:0000256" key="3">
    <source>
        <dbReference type="ARBA" id="ARBA00007676"/>
    </source>
</evidence>
<organism evidence="11 12">
    <name type="scientific">Babesia ovata</name>
    <dbReference type="NCBI Taxonomy" id="189622"/>
    <lineage>
        <taxon>Eukaryota</taxon>
        <taxon>Sar</taxon>
        <taxon>Alveolata</taxon>
        <taxon>Apicomplexa</taxon>
        <taxon>Aconoidasida</taxon>
        <taxon>Piroplasmida</taxon>
        <taxon>Babesiidae</taxon>
        <taxon>Babesia</taxon>
    </lineage>
</organism>
<feature type="compositionally biased region" description="Basic residues" evidence="9">
    <location>
        <begin position="667"/>
        <end position="678"/>
    </location>
</feature>
<feature type="region of interest" description="Disordered" evidence="9">
    <location>
        <begin position="630"/>
        <end position="699"/>
    </location>
</feature>
<reference evidence="11 12" key="1">
    <citation type="journal article" date="2017" name="BMC Genomics">
        <title>Whole-genome assembly of Babesia ovata and comparative genomics between closely related pathogens.</title>
        <authorList>
            <person name="Yamagishi J."/>
            <person name="Asada M."/>
            <person name="Hakimi H."/>
            <person name="Tanaka T.Q."/>
            <person name="Sugimoto C."/>
            <person name="Kawazu S."/>
        </authorList>
    </citation>
    <scope>NUCLEOTIDE SEQUENCE [LARGE SCALE GENOMIC DNA]</scope>
    <source>
        <strain evidence="11 12">Miyake</strain>
    </source>
</reference>
<dbReference type="InterPro" id="IPR026270">
    <property type="entry name" value="SRP72"/>
</dbReference>
<evidence type="ECO:0000256" key="7">
    <source>
        <dbReference type="ARBA" id="ARBA00023135"/>
    </source>
</evidence>
<dbReference type="GeneID" id="39875964"/>
<dbReference type="VEuPathDB" id="PiroplasmaDB:BOVATA_036870"/>
<feature type="region of interest" description="Disordered" evidence="9">
    <location>
        <begin position="86"/>
        <end position="105"/>
    </location>
</feature>
<dbReference type="PANTHER" id="PTHR14094:SF9">
    <property type="entry name" value="SIGNAL RECOGNITION PARTICLE SUBUNIT SRP72"/>
    <property type="match status" value="1"/>
</dbReference>
<accession>A0A2H6KGT5</accession>
<dbReference type="Gene3D" id="1.25.40.10">
    <property type="entry name" value="Tetratricopeptide repeat domain"/>
    <property type="match status" value="2"/>
</dbReference>
<comment type="caution">
    <text evidence="11">The sequence shown here is derived from an EMBL/GenBank/DDBJ whole genome shotgun (WGS) entry which is preliminary data.</text>
</comment>
<dbReference type="InterPro" id="IPR013699">
    <property type="entry name" value="Signal_recog_part_SRP72_RNA-bd"/>
</dbReference>
<sequence length="731" mass="81147">MAGKSAYTGSAETALREVKQLIDEGQLAQASRLCHKAIRVHGGVNELYRAKCYCDIQLSRWQSCLDTVGWLHLFVEHPSIGGSGNKRCPKRLRTETRQRREEQHADRLEAVRGAAGTHIANGECQWLHFEQAYSYYKLGDPERALIALRMCSSEERPRALNKSNAGSDSAAASDADVHLDETLSPKYRFLLAQVYVRLGRYSAARALYTSALAANDDPLVALNALSTDLNLVPELDEASRNSIFEGIERGITEKAGAGDSLGYEYFYNWAIAKLLEGDFESSQEHLDVSEERLTAELQNDLGEKNASKDQPEYAALGAMRVFLLHRRGCQDLARGRSDALLDSFDAKEGVDPGVILILLNNALCLCGEDADTSNLMSKMELLLKRANVVCKFTRRELLDVHRNIVLRLLASGDINGCRRHLLKFMGRLRNDVNLHNCLACAEYVEGKIDCSINALKRGLAAHPDSIMLIRSLLNVLVATRRFKSALHTAQAYESTLSGAGASGFYWWVLMQCHINMSNRQGVVEVLSRLVERGDCEETTSALQQGCRFLESQGMHSEAVQISRHLHASNPDNTAAFCGALFNESFLPGAAGATQCTLPASFTGSLFKELRYIDPEDLEAEGTLSYVRQVEEVRKSSKSRKRRRAPKVDTSRGPPDPERWLPKYQRAAFKKQLKRKKDMHKGQTQGSTGTAASNKPTSVTISTETSNIRFALVIHHVIHLQAPPQQEEVIAT</sequence>
<comment type="similarity">
    <text evidence="3">Belongs to the SRP72 family.</text>
</comment>
<proteinExistence type="inferred from homology"/>
<dbReference type="Proteomes" id="UP000236319">
    <property type="component" value="Unassembled WGS sequence"/>
</dbReference>
<dbReference type="SUPFAM" id="SSF48452">
    <property type="entry name" value="TPR-like"/>
    <property type="match status" value="3"/>
</dbReference>
<dbReference type="GO" id="GO:0005786">
    <property type="term" value="C:signal recognition particle, endoplasmic reticulum targeting"/>
    <property type="evidence" value="ECO:0007669"/>
    <property type="project" value="UniProtKB-KW"/>
</dbReference>
<dbReference type="InterPro" id="IPR011990">
    <property type="entry name" value="TPR-like_helical_dom_sf"/>
</dbReference>
<feature type="domain" description="Signal recognition particle SRP72 subunit RNA-binding" evidence="10">
    <location>
        <begin position="631"/>
        <end position="670"/>
    </location>
</feature>
<keyword evidence="7" id="KW-0733">Signal recognition particle</keyword>
<evidence type="ECO:0000256" key="4">
    <source>
        <dbReference type="ARBA" id="ARBA00018350"/>
    </source>
</evidence>
<dbReference type="OrthoDB" id="5421607at2759"/>
<evidence type="ECO:0000256" key="5">
    <source>
        <dbReference type="ARBA" id="ARBA00022490"/>
    </source>
</evidence>
<keyword evidence="12" id="KW-1185">Reference proteome</keyword>
<dbReference type="PANTHER" id="PTHR14094">
    <property type="entry name" value="SIGNAL RECOGNITION PARTICLE 72"/>
    <property type="match status" value="1"/>
</dbReference>
<name>A0A2H6KGT5_9APIC</name>
<feature type="compositionally biased region" description="Basic and acidic residues" evidence="9">
    <location>
        <begin position="92"/>
        <end position="105"/>
    </location>
</feature>